<dbReference type="Proteomes" id="UP000003477">
    <property type="component" value="Unassembled WGS sequence"/>
</dbReference>
<dbReference type="AlphaFoldDB" id="G5J0H8"/>
<accession>G5J0H8</accession>
<protein>
    <submittedName>
        <fullName evidence="1">Uncharacterized protein</fullName>
    </submittedName>
</protein>
<reference evidence="1 2" key="1">
    <citation type="journal article" date="2011" name="Front. Microbiol.">
        <title>Two Strains of Crocosphaera watsonii with Highly Conserved Genomes are Distinguished by Strain-Specific Features.</title>
        <authorList>
            <person name="Bench S.R."/>
            <person name="Ilikchyan I.N."/>
            <person name="Tripp H.J."/>
            <person name="Zehr J.P."/>
        </authorList>
    </citation>
    <scope>NUCLEOTIDE SEQUENCE [LARGE SCALE GENOMIC DNA]</scope>
    <source>
        <strain evidence="1 2">WH 0003</strain>
    </source>
</reference>
<dbReference type="InterPro" id="IPR054053">
    <property type="entry name" value="DUF6887"/>
</dbReference>
<dbReference type="RefSeq" id="WP_007309521.1">
    <property type="nucleotide sequence ID" value="NZ_AESD01000165.1"/>
</dbReference>
<dbReference type="PATRIC" id="fig|423471.3.peg.934"/>
<proteinExistence type="predicted"/>
<dbReference type="EMBL" id="AESD01000165">
    <property type="protein sequence ID" value="EHJ14298.1"/>
    <property type="molecule type" value="Genomic_DNA"/>
</dbReference>
<comment type="caution">
    <text evidence="1">The sequence shown here is derived from an EMBL/GenBank/DDBJ whole genome shotgun (WGS) entry which is preliminary data.</text>
</comment>
<sequence length="65" mass="7760">MYNLKEMTVTELKEFMAENRNDDQKFSEALGELLRRNPNRKKYPANQSFEEVGKIIQEKIKESHN</sequence>
<dbReference type="GeneID" id="88764881"/>
<organism evidence="1 2">
    <name type="scientific">Crocosphaera watsonii WH 0003</name>
    <dbReference type="NCBI Taxonomy" id="423471"/>
    <lineage>
        <taxon>Bacteria</taxon>
        <taxon>Bacillati</taxon>
        <taxon>Cyanobacteriota</taxon>
        <taxon>Cyanophyceae</taxon>
        <taxon>Oscillatoriophycideae</taxon>
        <taxon>Chroococcales</taxon>
        <taxon>Aphanothecaceae</taxon>
        <taxon>Crocosphaera</taxon>
    </lineage>
</organism>
<evidence type="ECO:0000313" key="2">
    <source>
        <dbReference type="Proteomes" id="UP000003477"/>
    </source>
</evidence>
<evidence type="ECO:0000313" key="1">
    <source>
        <dbReference type="EMBL" id="EHJ14298.1"/>
    </source>
</evidence>
<dbReference type="Pfam" id="PF21826">
    <property type="entry name" value="DUF6887"/>
    <property type="match status" value="1"/>
</dbReference>
<gene>
    <name evidence="1" type="ORF">CWATWH0003_1013</name>
</gene>
<name>G5J0H8_CROWT</name>